<proteinExistence type="predicted"/>
<dbReference type="EMBL" id="GBXM01107180">
    <property type="protein sequence ID" value="JAH01397.1"/>
    <property type="molecule type" value="Transcribed_RNA"/>
</dbReference>
<accession>A0A0E9PAV4</accession>
<dbReference type="AlphaFoldDB" id="A0A0E9PAV4"/>
<dbReference type="Gene3D" id="2.60.120.200">
    <property type="match status" value="1"/>
</dbReference>
<reference evidence="3" key="1">
    <citation type="submission" date="2014-11" db="EMBL/GenBank/DDBJ databases">
        <authorList>
            <person name="Amaro Gonzalez C."/>
        </authorList>
    </citation>
    <scope>NUCLEOTIDE SEQUENCE</scope>
</reference>
<protein>
    <recommendedName>
        <fullName evidence="2">Laminin G domain-containing protein</fullName>
    </recommendedName>
</protein>
<evidence type="ECO:0000259" key="2">
    <source>
        <dbReference type="PROSITE" id="PS50025"/>
    </source>
</evidence>
<organism evidence="3">
    <name type="scientific">Anguilla anguilla</name>
    <name type="common">European freshwater eel</name>
    <name type="synonym">Muraena anguilla</name>
    <dbReference type="NCBI Taxonomy" id="7936"/>
    <lineage>
        <taxon>Eukaryota</taxon>
        <taxon>Metazoa</taxon>
        <taxon>Chordata</taxon>
        <taxon>Craniata</taxon>
        <taxon>Vertebrata</taxon>
        <taxon>Euteleostomi</taxon>
        <taxon>Actinopterygii</taxon>
        <taxon>Neopterygii</taxon>
        <taxon>Teleostei</taxon>
        <taxon>Anguilliformes</taxon>
        <taxon>Anguillidae</taxon>
        <taxon>Anguilla</taxon>
    </lineage>
</organism>
<dbReference type="CDD" id="cd00110">
    <property type="entry name" value="LamG"/>
    <property type="match status" value="1"/>
</dbReference>
<dbReference type="PROSITE" id="PS50025">
    <property type="entry name" value="LAM_G_DOMAIN"/>
    <property type="match status" value="1"/>
</dbReference>
<comment type="caution">
    <text evidence="1">Lacks conserved residue(s) required for the propagation of feature annotation.</text>
</comment>
<evidence type="ECO:0000256" key="1">
    <source>
        <dbReference type="PROSITE-ProRule" id="PRU00122"/>
    </source>
</evidence>
<name>A0A0E9PAV4_ANGAN</name>
<reference evidence="3" key="2">
    <citation type="journal article" date="2015" name="Fish Shellfish Immunol.">
        <title>Early steps in the European eel (Anguilla anguilla)-Vibrio vulnificus interaction in the gills: Role of the RtxA13 toxin.</title>
        <authorList>
            <person name="Callol A."/>
            <person name="Pajuelo D."/>
            <person name="Ebbesson L."/>
            <person name="Teles M."/>
            <person name="MacKenzie S."/>
            <person name="Amaro C."/>
        </authorList>
    </citation>
    <scope>NUCLEOTIDE SEQUENCE</scope>
</reference>
<dbReference type="InterPro" id="IPR001791">
    <property type="entry name" value="Laminin_G"/>
</dbReference>
<feature type="domain" description="Laminin G" evidence="2">
    <location>
        <begin position="1"/>
        <end position="86"/>
    </location>
</feature>
<dbReference type="Pfam" id="PF02210">
    <property type="entry name" value="Laminin_G_2"/>
    <property type="match status" value="1"/>
</dbReference>
<evidence type="ECO:0000313" key="3">
    <source>
        <dbReference type="EMBL" id="JAH01397.1"/>
    </source>
</evidence>
<sequence>MLCNSMFHRVAVIKRNNVIQLDVDTEGRYTVGPSSSVSTRTRDPLYVGGIPDSTWSTQLPKTSFVGCLQNVRINGNTVSLTKSHECLGL</sequence>
<dbReference type="InterPro" id="IPR013320">
    <property type="entry name" value="ConA-like_dom_sf"/>
</dbReference>
<dbReference type="SUPFAM" id="SSF49899">
    <property type="entry name" value="Concanavalin A-like lectins/glucanases"/>
    <property type="match status" value="1"/>
</dbReference>